<dbReference type="Gene3D" id="3.20.20.70">
    <property type="entry name" value="Aldolase class I"/>
    <property type="match status" value="1"/>
</dbReference>
<evidence type="ECO:0000256" key="9">
    <source>
        <dbReference type="ARBA" id="ARBA00023014"/>
    </source>
</evidence>
<dbReference type="SUPFAM" id="SSF51905">
    <property type="entry name" value="FAD/NAD(P)-binding domain"/>
    <property type="match status" value="1"/>
</dbReference>
<comment type="cofactor">
    <cofactor evidence="1">
        <name>FMN</name>
        <dbReference type="ChEBI" id="CHEBI:58210"/>
    </cofactor>
</comment>
<dbReference type="Proteomes" id="UP001267638">
    <property type="component" value="Unassembled WGS sequence"/>
</dbReference>
<evidence type="ECO:0000256" key="7">
    <source>
        <dbReference type="ARBA" id="ARBA00023002"/>
    </source>
</evidence>
<accession>A0ABU1X5H7</accession>
<keyword evidence="7" id="KW-0560">Oxidoreductase</keyword>
<feature type="domain" description="FAD/NAD(P)-binding" evidence="11">
    <location>
        <begin position="382"/>
        <end position="612"/>
    </location>
</feature>
<dbReference type="PANTHER" id="PTHR42917">
    <property type="entry name" value="2,4-DIENOYL-COA REDUCTASE"/>
    <property type="match status" value="1"/>
</dbReference>
<evidence type="ECO:0000256" key="5">
    <source>
        <dbReference type="ARBA" id="ARBA00022643"/>
    </source>
</evidence>
<dbReference type="EMBL" id="JAVDWV010000021">
    <property type="protein sequence ID" value="MDR7156828.1"/>
    <property type="molecule type" value="Genomic_DNA"/>
</dbReference>
<evidence type="ECO:0000256" key="3">
    <source>
        <dbReference type="ARBA" id="ARBA00011048"/>
    </source>
</evidence>
<dbReference type="PRINTS" id="PR00411">
    <property type="entry name" value="PNDRDTASEI"/>
</dbReference>
<evidence type="ECO:0000313" key="12">
    <source>
        <dbReference type="EMBL" id="MDR7156828.1"/>
    </source>
</evidence>
<keyword evidence="5" id="KW-0288">FMN</keyword>
<dbReference type="Gene3D" id="3.50.50.60">
    <property type="entry name" value="FAD/NAD(P)-binding domain"/>
    <property type="match status" value="1"/>
</dbReference>
<name>A0ABU1X5H7_SPHXE</name>
<dbReference type="PRINTS" id="PR00368">
    <property type="entry name" value="FADPNR"/>
</dbReference>
<dbReference type="InterPro" id="IPR051793">
    <property type="entry name" value="NADH:flavin_oxidoreductase"/>
</dbReference>
<dbReference type="SUPFAM" id="SSF51395">
    <property type="entry name" value="FMN-linked oxidoreductases"/>
    <property type="match status" value="1"/>
</dbReference>
<reference evidence="12 13" key="1">
    <citation type="submission" date="2023-07" db="EMBL/GenBank/DDBJ databases">
        <title>Sorghum-associated microbial communities from plants grown in Nebraska, USA.</title>
        <authorList>
            <person name="Schachtman D."/>
        </authorList>
    </citation>
    <scope>NUCLEOTIDE SEQUENCE [LARGE SCALE GENOMIC DNA]</scope>
    <source>
        <strain evidence="12 13">4256</strain>
    </source>
</reference>
<evidence type="ECO:0000256" key="1">
    <source>
        <dbReference type="ARBA" id="ARBA00001917"/>
    </source>
</evidence>
<evidence type="ECO:0000259" key="10">
    <source>
        <dbReference type="Pfam" id="PF00724"/>
    </source>
</evidence>
<comment type="similarity">
    <text evidence="3">In the N-terminal section; belongs to the NADH:flavin oxidoreductase/NADH oxidase family.</text>
</comment>
<organism evidence="12 13">
    <name type="scientific">Sphingobium xenophagum</name>
    <dbReference type="NCBI Taxonomy" id="121428"/>
    <lineage>
        <taxon>Bacteria</taxon>
        <taxon>Pseudomonadati</taxon>
        <taxon>Pseudomonadota</taxon>
        <taxon>Alphaproteobacteria</taxon>
        <taxon>Sphingomonadales</taxon>
        <taxon>Sphingomonadaceae</taxon>
        <taxon>Sphingobium</taxon>
    </lineage>
</organism>
<dbReference type="InterPro" id="IPR036188">
    <property type="entry name" value="FAD/NAD-bd_sf"/>
</dbReference>
<evidence type="ECO:0000256" key="4">
    <source>
        <dbReference type="ARBA" id="ARBA00022630"/>
    </source>
</evidence>
<dbReference type="RefSeq" id="WP_310227360.1">
    <property type="nucleotide sequence ID" value="NZ_JAVDWV010000021.1"/>
</dbReference>
<dbReference type="InterPro" id="IPR013785">
    <property type="entry name" value="Aldolase_TIM"/>
</dbReference>
<keyword evidence="9" id="KW-0411">Iron-sulfur</keyword>
<evidence type="ECO:0000313" key="13">
    <source>
        <dbReference type="Proteomes" id="UP001267638"/>
    </source>
</evidence>
<evidence type="ECO:0000259" key="11">
    <source>
        <dbReference type="Pfam" id="PF07992"/>
    </source>
</evidence>
<evidence type="ECO:0000256" key="6">
    <source>
        <dbReference type="ARBA" id="ARBA00022723"/>
    </source>
</evidence>
<dbReference type="Pfam" id="PF07992">
    <property type="entry name" value="Pyr_redox_2"/>
    <property type="match status" value="1"/>
</dbReference>
<dbReference type="SUPFAM" id="SSF51971">
    <property type="entry name" value="Nucleotide-binding domain"/>
    <property type="match status" value="1"/>
</dbReference>
<comment type="caution">
    <text evidence="12">The sequence shown here is derived from an EMBL/GenBank/DDBJ whole genome shotgun (WGS) entry which is preliminary data.</text>
</comment>
<dbReference type="InterPro" id="IPR001155">
    <property type="entry name" value="OxRdtase_FMN_N"/>
</dbReference>
<keyword evidence="4" id="KW-0285">Flavoprotein</keyword>
<sequence>MPLTHVLEPITIGGMEIKNRIFRSAHTTGYGWTFGDRLIAYHEARARGGVGLTVIEAVPVHPSGTSTTPTPNFWSGVENGDGYRRLVDSCKPHGMTLFQQIGHGGSALIRADGDPPWSVSDIPGARAGIVPVSMTKGMIDEVIAGFIDAAEKCARYGLDGVEVHAAHGYLLNEFLSPNTNKRTDDYGGSFENRSRFVREVLSAIRTAVPRDFVVGVRVGDDVTPGGFHSADALRLCKDLEKGGLIDYVSVSLGNQINIDRLFGGMYEPAGYELPYSEQITSHVDLPTLVIGRFRTLEEADQTIRSGIADMVGMTRAHIADPDLVRKTVEGRALEVRPCIGCNQVCVGRVTMGAPLGCAVNAGAGLEEKIGDAHVTSAATAKTVVVVGGGPAGLEAARIAALKGHRVILFEARAVLGGALRYAAMAPTRHGIADIVDWLEREIYRLGVDVRLSTYAEIDDLTAEPPDVVIVATGSAPRMDGVQVLTPGEPIKGVEQAHVLSSADVFERQDVEAGKRAVVLDDLGHYEAIATAEYLLNKGLDVTFVSTKPSFAPQTEWSLMGEPALKRMLPKGLKVLTRMRLTEITRNSVIAMPTVLGSYSNMREDIPADYVVLVSHNRSIRNIADGLAATSLKVELVGDALSPRYLQAAIRDGHLAAHGIE</sequence>
<dbReference type="Gene3D" id="3.40.50.720">
    <property type="entry name" value="NAD(P)-binding Rossmann-like Domain"/>
    <property type="match status" value="1"/>
</dbReference>
<dbReference type="InterPro" id="IPR023753">
    <property type="entry name" value="FAD/NAD-binding_dom"/>
</dbReference>
<feature type="domain" description="NADH:flavin oxidoreductase/NADH oxidase N-terminal" evidence="10">
    <location>
        <begin position="7"/>
        <end position="333"/>
    </location>
</feature>
<keyword evidence="13" id="KW-1185">Reference proteome</keyword>
<proteinExistence type="inferred from homology"/>
<keyword evidence="6" id="KW-0479">Metal-binding</keyword>
<protein>
    <submittedName>
        <fullName evidence="12">2,4-dienoyl-CoA reductase-like NADH-dependent reductase (Old Yellow Enzyme family)/thioredoxin reductase</fullName>
    </submittedName>
</protein>
<dbReference type="PANTHER" id="PTHR42917:SF2">
    <property type="entry name" value="2,4-DIENOYL-COA REDUCTASE [(2E)-ENOYL-COA-PRODUCING]"/>
    <property type="match status" value="1"/>
</dbReference>
<evidence type="ECO:0000256" key="8">
    <source>
        <dbReference type="ARBA" id="ARBA00023004"/>
    </source>
</evidence>
<comment type="cofactor">
    <cofactor evidence="2">
        <name>[4Fe-4S] cluster</name>
        <dbReference type="ChEBI" id="CHEBI:49883"/>
    </cofactor>
</comment>
<evidence type="ECO:0000256" key="2">
    <source>
        <dbReference type="ARBA" id="ARBA00001966"/>
    </source>
</evidence>
<gene>
    <name evidence="12" type="ORF">J2W40_003674</name>
</gene>
<keyword evidence="8" id="KW-0408">Iron</keyword>
<dbReference type="Pfam" id="PF00724">
    <property type="entry name" value="Oxidored_FMN"/>
    <property type="match status" value="1"/>
</dbReference>